<organism evidence="1 2">
    <name type="scientific">Hymenobacter chitinivorans DSM 11115</name>
    <dbReference type="NCBI Taxonomy" id="1121954"/>
    <lineage>
        <taxon>Bacteria</taxon>
        <taxon>Pseudomonadati</taxon>
        <taxon>Bacteroidota</taxon>
        <taxon>Cytophagia</taxon>
        <taxon>Cytophagales</taxon>
        <taxon>Hymenobacteraceae</taxon>
        <taxon>Hymenobacter</taxon>
    </lineage>
</organism>
<name>A0A2M9B5F5_9BACT</name>
<dbReference type="RefSeq" id="WP_100338073.1">
    <property type="nucleotide sequence ID" value="NZ_PGFA01000003.1"/>
</dbReference>
<reference evidence="1 2" key="1">
    <citation type="submission" date="2017-11" db="EMBL/GenBank/DDBJ databases">
        <title>Genomic Encyclopedia of Archaeal and Bacterial Type Strains, Phase II (KMG-II): From Individual Species to Whole Genera.</title>
        <authorList>
            <person name="Goeker M."/>
        </authorList>
    </citation>
    <scope>NUCLEOTIDE SEQUENCE [LARGE SCALE GENOMIC DNA]</scope>
    <source>
        <strain evidence="1 2">DSM 11115</strain>
    </source>
</reference>
<gene>
    <name evidence="1" type="ORF">CLV45_3836</name>
</gene>
<sequence length="161" mass="17968">MKTHFRFPMLALLAATTLVSSCTKDKENQPAPKTKTEMLSGKDWVLTGQTVTPGLRADDGTIVTDLFPYLDDCDKDDLMRYETSGSCVLNEGPSRCEPTSPQQYAGTWSFESNETVLKTSIQSLGNSSFNLVELNDNSLKLSGIRRIENAEYKFTYTYAKK</sequence>
<accession>A0A2M9B5F5</accession>
<evidence type="ECO:0000313" key="1">
    <source>
        <dbReference type="EMBL" id="PJJ53178.1"/>
    </source>
</evidence>
<evidence type="ECO:0000313" key="2">
    <source>
        <dbReference type="Proteomes" id="UP000228535"/>
    </source>
</evidence>
<dbReference type="Proteomes" id="UP000228535">
    <property type="component" value="Unassembled WGS sequence"/>
</dbReference>
<protein>
    <recommendedName>
        <fullName evidence="3">Lipocalin-like protein</fullName>
    </recommendedName>
</protein>
<evidence type="ECO:0008006" key="3">
    <source>
        <dbReference type="Google" id="ProtNLM"/>
    </source>
</evidence>
<dbReference type="EMBL" id="PGFA01000003">
    <property type="protein sequence ID" value="PJJ53178.1"/>
    <property type="molecule type" value="Genomic_DNA"/>
</dbReference>
<comment type="caution">
    <text evidence="1">The sequence shown here is derived from an EMBL/GenBank/DDBJ whole genome shotgun (WGS) entry which is preliminary data.</text>
</comment>
<dbReference type="OrthoDB" id="882093at2"/>
<keyword evidence="2" id="KW-1185">Reference proteome</keyword>
<dbReference type="AlphaFoldDB" id="A0A2M9B5F5"/>
<proteinExistence type="predicted"/>
<dbReference type="PROSITE" id="PS51257">
    <property type="entry name" value="PROKAR_LIPOPROTEIN"/>
    <property type="match status" value="1"/>
</dbReference>